<dbReference type="EMBL" id="AFYH01074022">
    <property type="status" value="NOT_ANNOTATED_CDS"/>
    <property type="molecule type" value="Genomic_DNA"/>
</dbReference>
<reference evidence="1" key="3">
    <citation type="submission" date="2025-09" db="UniProtKB">
        <authorList>
            <consortium name="Ensembl"/>
        </authorList>
    </citation>
    <scope>IDENTIFICATION</scope>
</reference>
<dbReference type="PANTHER" id="PTHR46704">
    <property type="entry name" value="CXC DOMAIN-CONTAINING PROTEIN-RELATED"/>
    <property type="match status" value="1"/>
</dbReference>
<dbReference type="InParanoid" id="H3AH91"/>
<proteinExistence type="predicted"/>
<organism evidence="1 2">
    <name type="scientific">Latimeria chalumnae</name>
    <name type="common">Coelacanth</name>
    <dbReference type="NCBI Taxonomy" id="7897"/>
    <lineage>
        <taxon>Eukaryota</taxon>
        <taxon>Metazoa</taxon>
        <taxon>Chordata</taxon>
        <taxon>Craniata</taxon>
        <taxon>Vertebrata</taxon>
        <taxon>Euteleostomi</taxon>
        <taxon>Coelacanthiformes</taxon>
        <taxon>Coelacanthidae</taxon>
        <taxon>Latimeria</taxon>
    </lineage>
</organism>
<accession>H3AH91</accession>
<dbReference type="AlphaFoldDB" id="H3AH91"/>
<keyword evidence="2" id="KW-1185">Reference proteome</keyword>
<evidence type="ECO:0000313" key="1">
    <source>
        <dbReference type="Ensembl" id="ENSLACP00000009012.1"/>
    </source>
</evidence>
<dbReference type="PANTHER" id="PTHR46704:SF9">
    <property type="entry name" value="BHLH DOMAIN-CONTAINING PROTEIN"/>
    <property type="match status" value="1"/>
</dbReference>
<reference evidence="1" key="2">
    <citation type="submission" date="2025-08" db="UniProtKB">
        <authorList>
            <consortium name="Ensembl"/>
        </authorList>
    </citation>
    <scope>IDENTIFICATION</scope>
</reference>
<dbReference type="Ensembl" id="ENSLACT00000009081.1">
    <property type="protein sequence ID" value="ENSLACP00000009012.1"/>
    <property type="gene ID" value="ENSLACG00000007957.1"/>
</dbReference>
<sequence>QGVCFHKLVYEALLRIAWKDFYSWLEEHHLEDTPKLHDNTYHDTLDAVLQYPSCTQILQLFSKYLNLLRHGSGQLAAFWMSYIDLVEILLGLLCASREGNWLLHLHFIRSIIPWCFAYDKQNYVRYLSVYYAQMTRLPDGHPDIHEHFQNGGFSVQEQREKLGGKVMYVTCEERCFRLIQENTEEVDDLKTTQEEANTCILLHAKHAAADYKSIVVADDTDVLVLCLAFNQYIDCNMYIRCSTNIRIRLIDVSKLATAIGHGAYTALIGMHSYTGCDTVSAVTAFAGHGKLSALKLLCGNRKFQDAFTNLGQQWFKCSRCFKNSIIIIIIIITRSSICDVNELRYQLFRVKKLPPCEDCIHLPALRANYQAGI</sequence>
<dbReference type="Proteomes" id="UP000008672">
    <property type="component" value="Unassembled WGS sequence"/>
</dbReference>
<dbReference type="HOGENOM" id="CLU_743030_0_0_1"/>
<dbReference type="eggNOG" id="ENOG502R4E0">
    <property type="taxonomic scope" value="Eukaryota"/>
</dbReference>
<dbReference type="OMA" id="QEEANTC"/>
<evidence type="ECO:0000313" key="2">
    <source>
        <dbReference type="Proteomes" id="UP000008672"/>
    </source>
</evidence>
<name>H3AH91_LATCH</name>
<dbReference type="GeneTree" id="ENSGT00940000166562"/>
<protein>
    <submittedName>
        <fullName evidence="1">Uncharacterized protein</fullName>
    </submittedName>
</protein>
<reference evidence="2" key="1">
    <citation type="submission" date="2011-08" db="EMBL/GenBank/DDBJ databases">
        <title>The draft genome of Latimeria chalumnae.</title>
        <authorList>
            <person name="Di Palma F."/>
            <person name="Alfoldi J."/>
            <person name="Johnson J."/>
            <person name="Berlin A."/>
            <person name="Gnerre S."/>
            <person name="Jaffe D."/>
            <person name="MacCallum I."/>
            <person name="Young S."/>
            <person name="Walker B.J."/>
            <person name="Lander E."/>
            <person name="Lindblad-Toh K."/>
        </authorList>
    </citation>
    <scope>NUCLEOTIDE SEQUENCE [LARGE SCALE GENOMIC DNA]</scope>
    <source>
        <strain evidence="2">Wild caught</strain>
    </source>
</reference>
<dbReference type="EMBL" id="AFYH01074023">
    <property type="status" value="NOT_ANNOTATED_CDS"/>
    <property type="molecule type" value="Genomic_DNA"/>
</dbReference>